<accession>A0ACB6R9J1</accession>
<keyword evidence="2" id="KW-1185">Reference proteome</keyword>
<dbReference type="Proteomes" id="UP000799755">
    <property type="component" value="Unassembled WGS sequence"/>
</dbReference>
<dbReference type="EMBL" id="MU003495">
    <property type="protein sequence ID" value="KAF2475757.1"/>
    <property type="molecule type" value="Genomic_DNA"/>
</dbReference>
<evidence type="ECO:0000313" key="2">
    <source>
        <dbReference type="Proteomes" id="UP000799755"/>
    </source>
</evidence>
<evidence type="ECO:0000313" key="1">
    <source>
        <dbReference type="EMBL" id="KAF2475757.1"/>
    </source>
</evidence>
<gene>
    <name evidence="1" type="ORF">BDR25DRAFT_300745</name>
</gene>
<name>A0ACB6R9J1_9PLEO</name>
<proteinExistence type="predicted"/>
<reference evidence="1" key="1">
    <citation type="journal article" date="2020" name="Stud. Mycol.">
        <title>101 Dothideomycetes genomes: a test case for predicting lifestyles and emergence of pathogens.</title>
        <authorList>
            <person name="Haridas S."/>
            <person name="Albert R."/>
            <person name="Binder M."/>
            <person name="Bloem J."/>
            <person name="Labutti K."/>
            <person name="Salamov A."/>
            <person name="Andreopoulos B."/>
            <person name="Baker S."/>
            <person name="Barry K."/>
            <person name="Bills G."/>
            <person name="Bluhm B."/>
            <person name="Cannon C."/>
            <person name="Castanera R."/>
            <person name="Culley D."/>
            <person name="Daum C."/>
            <person name="Ezra D."/>
            <person name="Gonzalez J."/>
            <person name="Henrissat B."/>
            <person name="Kuo A."/>
            <person name="Liang C."/>
            <person name="Lipzen A."/>
            <person name="Lutzoni F."/>
            <person name="Magnuson J."/>
            <person name="Mondo S."/>
            <person name="Nolan M."/>
            <person name="Ohm R."/>
            <person name="Pangilinan J."/>
            <person name="Park H.-J."/>
            <person name="Ramirez L."/>
            <person name="Alfaro M."/>
            <person name="Sun H."/>
            <person name="Tritt A."/>
            <person name="Yoshinaga Y."/>
            <person name="Zwiers L.-H."/>
            <person name="Turgeon B."/>
            <person name="Goodwin S."/>
            <person name="Spatafora J."/>
            <person name="Crous P."/>
            <person name="Grigoriev I."/>
        </authorList>
    </citation>
    <scope>NUCLEOTIDE SEQUENCE</scope>
    <source>
        <strain evidence="1">ATCC 200398</strain>
    </source>
</reference>
<sequence>MCDSTFALSQRGGHFFECLSTQSHSRLLNKLRRLLTSTQILQVHRVTPGFENSILVTYRDNYGQDRIESQDLPEELINPSVCGVSG</sequence>
<protein>
    <submittedName>
        <fullName evidence="1">Uncharacterized protein</fullName>
    </submittedName>
</protein>
<comment type="caution">
    <text evidence="1">The sequence shown here is derived from an EMBL/GenBank/DDBJ whole genome shotgun (WGS) entry which is preliminary data.</text>
</comment>
<organism evidence="1 2">
    <name type="scientific">Lindgomyces ingoldianus</name>
    <dbReference type="NCBI Taxonomy" id="673940"/>
    <lineage>
        <taxon>Eukaryota</taxon>
        <taxon>Fungi</taxon>
        <taxon>Dikarya</taxon>
        <taxon>Ascomycota</taxon>
        <taxon>Pezizomycotina</taxon>
        <taxon>Dothideomycetes</taxon>
        <taxon>Pleosporomycetidae</taxon>
        <taxon>Pleosporales</taxon>
        <taxon>Lindgomycetaceae</taxon>
        <taxon>Lindgomyces</taxon>
    </lineage>
</organism>